<dbReference type="GO" id="GO:0080048">
    <property type="term" value="F:GDP-D-glucose phosphorylase activity"/>
    <property type="evidence" value="ECO:0007669"/>
    <property type="project" value="UniProtKB-EC"/>
</dbReference>
<keyword evidence="10" id="KW-0548">Nucleotidyltransferase</keyword>
<name>A0A0M4EY76_DROBS</name>
<gene>
    <name evidence="15" type="ORF">Dbus_chr3Lg578</name>
</gene>
<evidence type="ECO:0000313" key="16">
    <source>
        <dbReference type="Proteomes" id="UP000494163"/>
    </source>
</evidence>
<evidence type="ECO:0000256" key="4">
    <source>
        <dbReference type="ARBA" id="ARBA00006451"/>
    </source>
</evidence>
<keyword evidence="7" id="KW-0963">Cytoplasm</keyword>
<keyword evidence="9" id="KW-0808">Transferase</keyword>
<dbReference type="InterPro" id="IPR058866">
    <property type="entry name" value="GDPGP1_N"/>
</dbReference>
<evidence type="ECO:0000256" key="10">
    <source>
        <dbReference type="ARBA" id="ARBA00022695"/>
    </source>
</evidence>
<dbReference type="EMBL" id="CP012525">
    <property type="protein sequence ID" value="ALC43412.1"/>
    <property type="molecule type" value="Genomic_DNA"/>
</dbReference>
<dbReference type="PANTHER" id="PTHR20884">
    <property type="entry name" value="GDP-D-GLUCOSE PHOSPHORYLASE 1"/>
    <property type="match status" value="1"/>
</dbReference>
<evidence type="ECO:0000259" key="14">
    <source>
        <dbReference type="Pfam" id="PF26217"/>
    </source>
</evidence>
<comment type="subcellular location">
    <subcellularLocation>
        <location evidence="3">Cytoplasm</location>
    </subcellularLocation>
</comment>
<dbReference type="GO" id="GO:0000166">
    <property type="term" value="F:nucleotide binding"/>
    <property type="evidence" value="ECO:0007669"/>
    <property type="project" value="UniProtKB-KW"/>
</dbReference>
<evidence type="ECO:0000313" key="15">
    <source>
        <dbReference type="EMBL" id="ALC43412.1"/>
    </source>
</evidence>
<dbReference type="OrthoDB" id="417175at2759"/>
<evidence type="ECO:0000256" key="8">
    <source>
        <dbReference type="ARBA" id="ARBA00022658"/>
    </source>
</evidence>
<dbReference type="PANTHER" id="PTHR20884:SF8">
    <property type="entry name" value="GDP-D-GLUCOSE PHOSPHORYLASE 1"/>
    <property type="match status" value="1"/>
</dbReference>
<dbReference type="GO" id="GO:0016787">
    <property type="term" value="F:hydrolase activity"/>
    <property type="evidence" value="ECO:0007669"/>
    <property type="project" value="UniProtKB-KW"/>
</dbReference>
<comment type="catalytic activity">
    <reaction evidence="1">
        <text>GDP-alpha-D-glucose + phosphate = alpha-D-glucose 1-phosphate + GDP + H(+)</text>
        <dbReference type="Rhea" id="RHEA:30387"/>
        <dbReference type="ChEBI" id="CHEBI:15378"/>
        <dbReference type="ChEBI" id="CHEBI:43474"/>
        <dbReference type="ChEBI" id="CHEBI:58189"/>
        <dbReference type="ChEBI" id="CHEBI:58601"/>
        <dbReference type="ChEBI" id="CHEBI:62230"/>
        <dbReference type="EC" id="2.7.7.78"/>
    </reaction>
</comment>
<dbReference type="Pfam" id="PF26217">
    <property type="entry name" value="GDPGP1_N"/>
    <property type="match status" value="1"/>
</dbReference>
<comment type="similarity">
    <text evidence="4">Belongs to the GDPGP1 family.</text>
</comment>
<keyword evidence="16" id="KW-1185">Reference proteome</keyword>
<protein>
    <recommendedName>
        <fullName evidence="6">GDP-D-glucose phosphorylase 1</fullName>
        <ecNumber evidence="5">2.7.7.78</ecNumber>
    </recommendedName>
</protein>
<evidence type="ECO:0000256" key="2">
    <source>
        <dbReference type="ARBA" id="ARBA00003049"/>
    </source>
</evidence>
<dbReference type="OMA" id="LEVMMTI"/>
<reference evidence="15 16" key="1">
    <citation type="submission" date="2015-08" db="EMBL/GenBank/DDBJ databases">
        <title>Ancestral chromatin configuration constrains chromatin evolution on differentiating sex chromosomes in Drosophila.</title>
        <authorList>
            <person name="Zhou Q."/>
            <person name="Bachtrog D."/>
        </authorList>
    </citation>
    <scope>NUCLEOTIDE SEQUENCE [LARGE SCALE GENOMIC DNA]</scope>
    <source>
        <tissue evidence="15">Whole larvae</tissue>
    </source>
</reference>
<feature type="domain" description="GDPGP1-like C-terminal" evidence="13">
    <location>
        <begin position="271"/>
        <end position="373"/>
    </location>
</feature>
<dbReference type="Proteomes" id="UP000494163">
    <property type="component" value="Chromosome 3L"/>
</dbReference>
<dbReference type="GO" id="GO:0005085">
    <property type="term" value="F:guanyl-nucleotide exchange factor activity"/>
    <property type="evidence" value="ECO:0007669"/>
    <property type="project" value="UniProtKB-KW"/>
</dbReference>
<dbReference type="InterPro" id="IPR036265">
    <property type="entry name" value="HIT-like_sf"/>
</dbReference>
<dbReference type="GO" id="GO:0005737">
    <property type="term" value="C:cytoplasm"/>
    <property type="evidence" value="ECO:0007669"/>
    <property type="project" value="UniProtKB-SubCell"/>
</dbReference>
<keyword evidence="12" id="KW-0378">Hydrolase</keyword>
<accession>A0A0M4EY76</accession>
<keyword evidence="8" id="KW-0344">Guanine-nucleotide releasing factor</keyword>
<comment type="function">
    <text evidence="2">Specific and highly efficient GDP-D-glucose phosphorylase regulating the levels of GDP-D-glucose in cells.</text>
</comment>
<evidence type="ECO:0000256" key="9">
    <source>
        <dbReference type="ARBA" id="ARBA00022679"/>
    </source>
</evidence>
<dbReference type="SUPFAM" id="SSF54197">
    <property type="entry name" value="HIT-like"/>
    <property type="match status" value="1"/>
</dbReference>
<evidence type="ECO:0000256" key="1">
    <source>
        <dbReference type="ARBA" id="ARBA00000063"/>
    </source>
</evidence>
<evidence type="ECO:0000256" key="6">
    <source>
        <dbReference type="ARBA" id="ARBA00018857"/>
    </source>
</evidence>
<dbReference type="Pfam" id="PF26216">
    <property type="entry name" value="GDPGP1_C"/>
    <property type="match status" value="1"/>
</dbReference>
<dbReference type="EC" id="2.7.7.78" evidence="5"/>
<keyword evidence="11" id="KW-0547">Nucleotide-binding</keyword>
<sequence>MILRTFRQIQNYSRYFAQLLAHNFKFTTAKLIVSNRQCRNLAALLTIVAAAEPNRKNRRRSISKAKYNMSLEGKAHHYLNSLKVRWMQLHEIPGLFAYQLPDTKPNRLLRGKHGFYAELNENRTLKRRAPQTIENLNPTFKPKAFNFNKVDALEVMMTIDKEKDNAEVQMIINKSPITKYHTLVCPDVKSNLVQRITPESLSFCVRFMRSIKDPAMRLGYNSPGALASVNHLHYHLLQIHQELYIDRVKLEPLAGGYAYRLSQDSPTEAICFVIERKDDEEQVREKIQTIYKLTECLCNNNLPHNVFMTRHRQTDNLQVFVFVRQKYCVNKDLADFNVGFCELVGYLPMGDPQRLERITETDVLERIRDITGSAYKDIYQLVQHLVSGTIDSYFQLPFTI</sequence>
<evidence type="ECO:0000256" key="7">
    <source>
        <dbReference type="ARBA" id="ARBA00022490"/>
    </source>
</evidence>
<dbReference type="InterPro" id="IPR026506">
    <property type="entry name" value="GDPGP"/>
</dbReference>
<dbReference type="AlphaFoldDB" id="A0A0M4EY76"/>
<evidence type="ECO:0000259" key="13">
    <source>
        <dbReference type="Pfam" id="PF26216"/>
    </source>
</evidence>
<evidence type="ECO:0000256" key="5">
    <source>
        <dbReference type="ARBA" id="ARBA00012507"/>
    </source>
</evidence>
<dbReference type="GO" id="GO:0006006">
    <property type="term" value="P:glucose metabolic process"/>
    <property type="evidence" value="ECO:0007669"/>
    <property type="project" value="TreeGrafter"/>
</dbReference>
<evidence type="ECO:0000256" key="12">
    <source>
        <dbReference type="ARBA" id="ARBA00022801"/>
    </source>
</evidence>
<dbReference type="Gene3D" id="3.30.428.10">
    <property type="entry name" value="HIT-like"/>
    <property type="match status" value="1"/>
</dbReference>
<organism evidence="15 16">
    <name type="scientific">Drosophila busckii</name>
    <name type="common">Fruit fly</name>
    <dbReference type="NCBI Taxonomy" id="30019"/>
    <lineage>
        <taxon>Eukaryota</taxon>
        <taxon>Metazoa</taxon>
        <taxon>Ecdysozoa</taxon>
        <taxon>Arthropoda</taxon>
        <taxon>Hexapoda</taxon>
        <taxon>Insecta</taxon>
        <taxon>Pterygota</taxon>
        <taxon>Neoptera</taxon>
        <taxon>Endopterygota</taxon>
        <taxon>Diptera</taxon>
        <taxon>Brachycera</taxon>
        <taxon>Muscomorpha</taxon>
        <taxon>Ephydroidea</taxon>
        <taxon>Drosophilidae</taxon>
        <taxon>Drosophila</taxon>
    </lineage>
</organism>
<evidence type="ECO:0000256" key="3">
    <source>
        <dbReference type="ARBA" id="ARBA00004496"/>
    </source>
</evidence>
<dbReference type="InterPro" id="IPR058865">
    <property type="entry name" value="GDPGP1_C"/>
</dbReference>
<proteinExistence type="inferred from homology"/>
<dbReference type="STRING" id="30019.A0A0M4EY76"/>
<feature type="domain" description="GDPGP1-like N-terminal" evidence="14">
    <location>
        <begin position="82"/>
        <end position="236"/>
    </location>
</feature>
<evidence type="ECO:0000256" key="11">
    <source>
        <dbReference type="ARBA" id="ARBA00022741"/>
    </source>
</evidence>